<keyword evidence="5" id="KW-1185">Reference proteome</keyword>
<dbReference type="PANTHER" id="PTHR13822:SF7">
    <property type="entry name" value="ATP SYNTHASE SUBUNIT DELTA, MITOCHONDRIAL"/>
    <property type="match status" value="1"/>
</dbReference>
<dbReference type="Pfam" id="PF21334">
    <property type="entry name" value="ATPD_C_fung"/>
    <property type="match status" value="1"/>
</dbReference>
<dbReference type="InterPro" id="IPR036771">
    <property type="entry name" value="ATPsynth_dsu/esu_N"/>
</dbReference>
<keyword evidence="1" id="KW-0813">Transport</keyword>
<dbReference type="AlphaFoldDB" id="A0A8H7BIG4"/>
<reference evidence="4" key="1">
    <citation type="submission" date="2020-01" db="EMBL/GenBank/DDBJ databases">
        <title>Genome Sequencing of Three Apophysomyces-Like Fungal Strains Confirms a Novel Fungal Genus in the Mucoromycota with divergent Burkholderia-like Endosymbiotic Bacteria.</title>
        <authorList>
            <person name="Stajich J.E."/>
            <person name="Macias A.M."/>
            <person name="Carter-House D."/>
            <person name="Lovett B."/>
            <person name="Kasson L.R."/>
            <person name="Berry K."/>
            <person name="Grigoriev I."/>
            <person name="Chang Y."/>
            <person name="Spatafora J."/>
            <person name="Kasson M.T."/>
        </authorList>
    </citation>
    <scope>NUCLEOTIDE SEQUENCE</scope>
    <source>
        <strain evidence="4">NRRL A-21654</strain>
    </source>
</reference>
<sequence>SGGFAIINPDSSLNINAVEAAPLEDFSVEHIQSALAEAQRVANGSGSEQEKAAAKIEVGVYEALQTALAK</sequence>
<gene>
    <name evidence="4" type="primary">ATP5D</name>
    <name evidence="4" type="ORF">EC973_009265</name>
</gene>
<name>A0A8H7BIG4_9FUNG</name>
<keyword evidence="1" id="KW-0375">Hydrogen ion transport</keyword>
<accession>A0A8H7BIG4</accession>
<keyword evidence="2" id="KW-0066">ATP synthesis</keyword>
<dbReference type="Proteomes" id="UP000605846">
    <property type="component" value="Unassembled WGS sequence"/>
</dbReference>
<evidence type="ECO:0000313" key="4">
    <source>
        <dbReference type="EMBL" id="KAF7720403.1"/>
    </source>
</evidence>
<organism evidence="4 5">
    <name type="scientific">Apophysomyces ossiformis</name>
    <dbReference type="NCBI Taxonomy" id="679940"/>
    <lineage>
        <taxon>Eukaryota</taxon>
        <taxon>Fungi</taxon>
        <taxon>Fungi incertae sedis</taxon>
        <taxon>Mucoromycota</taxon>
        <taxon>Mucoromycotina</taxon>
        <taxon>Mucoromycetes</taxon>
        <taxon>Mucorales</taxon>
        <taxon>Mucorineae</taxon>
        <taxon>Mucoraceae</taxon>
        <taxon>Apophysomyces</taxon>
    </lineage>
</organism>
<dbReference type="GO" id="GO:0046933">
    <property type="term" value="F:proton-transporting ATP synthase activity, rotational mechanism"/>
    <property type="evidence" value="ECO:0007669"/>
    <property type="project" value="InterPro"/>
</dbReference>
<dbReference type="OrthoDB" id="270171at2759"/>
<protein>
    <submittedName>
        <fullName evidence="4">ATP synthase subunit delta, mitochondrial</fullName>
    </submittedName>
</protein>
<keyword evidence="1" id="KW-0406">Ion transport</keyword>
<dbReference type="GO" id="GO:0045259">
    <property type="term" value="C:proton-transporting ATP synthase complex"/>
    <property type="evidence" value="ECO:0007669"/>
    <property type="project" value="UniProtKB-KW"/>
</dbReference>
<proteinExistence type="predicted"/>
<dbReference type="EMBL" id="JABAYA010000890">
    <property type="protein sequence ID" value="KAF7720403.1"/>
    <property type="molecule type" value="Genomic_DNA"/>
</dbReference>
<dbReference type="PANTHER" id="PTHR13822">
    <property type="entry name" value="ATP SYNTHASE DELTA/EPSILON CHAIN"/>
    <property type="match status" value="1"/>
</dbReference>
<evidence type="ECO:0000256" key="1">
    <source>
        <dbReference type="ARBA" id="ARBA00022781"/>
    </source>
</evidence>
<evidence type="ECO:0000256" key="2">
    <source>
        <dbReference type="ARBA" id="ARBA00023196"/>
    </source>
</evidence>
<evidence type="ECO:0000313" key="5">
    <source>
        <dbReference type="Proteomes" id="UP000605846"/>
    </source>
</evidence>
<dbReference type="Gene3D" id="2.60.15.10">
    <property type="entry name" value="F0F1 ATP synthase delta/epsilon subunit, N-terminal"/>
    <property type="match status" value="1"/>
</dbReference>
<feature type="non-terminal residue" evidence="4">
    <location>
        <position position="70"/>
    </location>
</feature>
<evidence type="ECO:0000259" key="3">
    <source>
        <dbReference type="Pfam" id="PF21334"/>
    </source>
</evidence>
<dbReference type="InterPro" id="IPR001469">
    <property type="entry name" value="ATP_synth_F1_dsu/esu"/>
</dbReference>
<comment type="caution">
    <text evidence="4">The sequence shown here is derived from an EMBL/GenBank/DDBJ whole genome shotgun (WGS) entry which is preliminary data.</text>
</comment>
<dbReference type="InterPro" id="IPR048938">
    <property type="entry name" value="ATPD_C_fung"/>
</dbReference>
<feature type="domain" description="F1F0-ATP synthase subunit delta C-terminal" evidence="3">
    <location>
        <begin position="26"/>
        <end position="66"/>
    </location>
</feature>
<keyword evidence="2" id="KW-0139">CF(1)</keyword>